<reference evidence="2 3" key="2">
    <citation type="submission" date="2024-10" db="EMBL/GenBank/DDBJ databases">
        <authorList>
            <person name="Ryan C."/>
        </authorList>
    </citation>
    <scope>NUCLEOTIDE SEQUENCE [LARGE SCALE GENOMIC DNA]</scope>
</reference>
<dbReference type="InterPro" id="IPR001810">
    <property type="entry name" value="F-box_dom"/>
</dbReference>
<dbReference type="SUPFAM" id="SSF81383">
    <property type="entry name" value="F-box domain"/>
    <property type="match status" value="1"/>
</dbReference>
<dbReference type="Gene3D" id="1.20.1280.50">
    <property type="match status" value="1"/>
</dbReference>
<dbReference type="InterPro" id="IPR036047">
    <property type="entry name" value="F-box-like_dom_sf"/>
</dbReference>
<protein>
    <recommendedName>
        <fullName evidence="1">F-box domain-containing protein</fullName>
    </recommendedName>
</protein>
<reference evidence="3" key="1">
    <citation type="submission" date="2024-06" db="EMBL/GenBank/DDBJ databases">
        <authorList>
            <person name="Ryan C."/>
        </authorList>
    </citation>
    <scope>NUCLEOTIDE SEQUENCE [LARGE SCALE GENOMIC DNA]</scope>
</reference>
<organism evidence="2 3">
    <name type="scientific">Urochloa decumbens</name>
    <dbReference type="NCBI Taxonomy" id="240449"/>
    <lineage>
        <taxon>Eukaryota</taxon>
        <taxon>Viridiplantae</taxon>
        <taxon>Streptophyta</taxon>
        <taxon>Embryophyta</taxon>
        <taxon>Tracheophyta</taxon>
        <taxon>Spermatophyta</taxon>
        <taxon>Magnoliopsida</taxon>
        <taxon>Liliopsida</taxon>
        <taxon>Poales</taxon>
        <taxon>Poaceae</taxon>
        <taxon>PACMAD clade</taxon>
        <taxon>Panicoideae</taxon>
        <taxon>Panicodae</taxon>
        <taxon>Paniceae</taxon>
        <taxon>Melinidinae</taxon>
        <taxon>Urochloa</taxon>
    </lineage>
</organism>
<evidence type="ECO:0000313" key="2">
    <source>
        <dbReference type="EMBL" id="CAL4983535.1"/>
    </source>
</evidence>
<dbReference type="Pfam" id="PF03478">
    <property type="entry name" value="Beta-prop_KIB1-4"/>
    <property type="match status" value="1"/>
</dbReference>
<evidence type="ECO:0000259" key="1">
    <source>
        <dbReference type="SMART" id="SM00256"/>
    </source>
</evidence>
<dbReference type="InterPro" id="IPR005174">
    <property type="entry name" value="KIB1-4_b-propeller"/>
</dbReference>
<dbReference type="SMART" id="SM00256">
    <property type="entry name" value="FBOX"/>
    <property type="match status" value="1"/>
</dbReference>
<dbReference type="PANTHER" id="PTHR33110">
    <property type="entry name" value="F-BOX/KELCH-REPEAT PROTEIN-RELATED"/>
    <property type="match status" value="1"/>
</dbReference>
<dbReference type="CDD" id="cd09917">
    <property type="entry name" value="F-box_SF"/>
    <property type="match status" value="1"/>
</dbReference>
<name>A0ABC9AN91_9POAL</name>
<dbReference type="Pfam" id="PF00646">
    <property type="entry name" value="F-box"/>
    <property type="match status" value="1"/>
</dbReference>
<evidence type="ECO:0000313" key="3">
    <source>
        <dbReference type="Proteomes" id="UP001497457"/>
    </source>
</evidence>
<accession>A0ABC9AN91</accession>
<sequence>MAETTGPLWSDIPLDLAGKILRHLPAHVDRLRFAAVCPQWRAAARQCPRPPPMPMLLLPDATVYCLPGSKPFQFPDCAGYTDACGNWLVFSCDHGCFLMDPFSNATVTIPALSCDRIRYVGDPAVDEAYIESMEMDALMVEPISCKLVFCSPHLVAAIVLLWGATRIAVCQPGATWWSVSADSQCPDFVDMAFHQGKLYALTGVDTLFAIDVSMDHNTGHPWVSQMLQVINNPPLFIPGPDPLTILKMTYLVEARGALLVVLRKMQCQYAAGATGLAAFEAVAGEQNEFEVFEANFVQSQWTKVTVLGDDQILFVRRRCSRSVCVSHDEVPGNSIFFLENEDEDRLWSKVASSSCSVYNMKDGKVSTPLPTVSWKRGRGLHNTPFATWLFPQN</sequence>
<gene>
    <name evidence="2" type="ORF">URODEC1_LOCUS57090</name>
</gene>
<feature type="domain" description="F-box" evidence="1">
    <location>
        <begin position="12"/>
        <end position="53"/>
    </location>
</feature>
<dbReference type="PANTHER" id="PTHR33110:SF111">
    <property type="entry name" value="DUF295 DOMAIN-CONTAINING PROTEIN"/>
    <property type="match status" value="1"/>
</dbReference>
<dbReference type="AlphaFoldDB" id="A0ABC9AN91"/>
<dbReference type="Proteomes" id="UP001497457">
    <property type="component" value="Chromosome 22rd"/>
</dbReference>
<keyword evidence="3" id="KW-1185">Reference proteome</keyword>
<dbReference type="EMBL" id="OZ075132">
    <property type="protein sequence ID" value="CAL4983535.1"/>
    <property type="molecule type" value="Genomic_DNA"/>
</dbReference>
<proteinExistence type="predicted"/>